<dbReference type="AlphaFoldDB" id="A0AAE0XP84"/>
<gene>
    <name evidence="1" type="ORF">RRG08_054118</name>
</gene>
<evidence type="ECO:0000313" key="2">
    <source>
        <dbReference type="Proteomes" id="UP001283361"/>
    </source>
</evidence>
<dbReference type="EMBL" id="JAWDGP010007911">
    <property type="protein sequence ID" value="KAK3700538.1"/>
    <property type="molecule type" value="Genomic_DNA"/>
</dbReference>
<organism evidence="1 2">
    <name type="scientific">Elysia crispata</name>
    <name type="common">lettuce slug</name>
    <dbReference type="NCBI Taxonomy" id="231223"/>
    <lineage>
        <taxon>Eukaryota</taxon>
        <taxon>Metazoa</taxon>
        <taxon>Spiralia</taxon>
        <taxon>Lophotrochozoa</taxon>
        <taxon>Mollusca</taxon>
        <taxon>Gastropoda</taxon>
        <taxon>Heterobranchia</taxon>
        <taxon>Euthyneura</taxon>
        <taxon>Panpulmonata</taxon>
        <taxon>Sacoglossa</taxon>
        <taxon>Placobranchoidea</taxon>
        <taxon>Plakobranchidae</taxon>
        <taxon>Elysia</taxon>
    </lineage>
</organism>
<evidence type="ECO:0000313" key="1">
    <source>
        <dbReference type="EMBL" id="KAK3700538.1"/>
    </source>
</evidence>
<dbReference type="Proteomes" id="UP001283361">
    <property type="component" value="Unassembled WGS sequence"/>
</dbReference>
<comment type="caution">
    <text evidence="1">The sequence shown here is derived from an EMBL/GenBank/DDBJ whole genome shotgun (WGS) entry which is preliminary data.</text>
</comment>
<proteinExistence type="predicted"/>
<name>A0AAE0XP84_9GAST</name>
<keyword evidence="2" id="KW-1185">Reference proteome</keyword>
<accession>A0AAE0XP84</accession>
<protein>
    <submittedName>
        <fullName evidence="1">Uncharacterized protein</fullName>
    </submittedName>
</protein>
<reference evidence="1" key="1">
    <citation type="journal article" date="2023" name="G3 (Bethesda)">
        <title>A reference genome for the long-term kleptoplast-retaining sea slug Elysia crispata morphotype clarki.</title>
        <authorList>
            <person name="Eastman K.E."/>
            <person name="Pendleton A.L."/>
            <person name="Shaikh M.A."/>
            <person name="Suttiyut T."/>
            <person name="Ogas R."/>
            <person name="Tomko P."/>
            <person name="Gavelis G."/>
            <person name="Widhalm J.R."/>
            <person name="Wisecaver J.H."/>
        </authorList>
    </citation>
    <scope>NUCLEOTIDE SEQUENCE</scope>
    <source>
        <strain evidence="1">ECLA1</strain>
    </source>
</reference>
<sequence length="191" mass="21259">MSNDMNFCRDYAIILLIKAELSLSKVVSEHSALGSPSPSKKASSLSPNMADLFGEFHEMDMSFLEALTGMDDVFSKAWFIPLNLDKFSQYEVLHKKHTAVVDYIEGTSTVLSMKPTPSPAAPYSPSLSPHIRFAARCTIYLEIFTSKTRSKPRQSSFTSWMLLSTQTGWIHGQDLSLPACLNSLKNLTQQS</sequence>